<dbReference type="EMBL" id="JBBPBM010000004">
    <property type="protein sequence ID" value="KAK8588366.1"/>
    <property type="molecule type" value="Genomic_DNA"/>
</dbReference>
<sequence length="152" mass="16826">MENERLPQGFKEKTTKWVVNLQAQLASLKEQAAQSVVNGVSVTVNPSDKYNGKVPSQLQDVESWFHSGNPSMAPNFNPTNSYCANDGFFDPNSLASYENSVSSSGEDHVYTTFGQASHSVPSLDIQTDNRQWGFQGVDDLQSMAFEYAQQYS</sequence>
<evidence type="ECO:0000313" key="1">
    <source>
        <dbReference type="EMBL" id="KAK8588366.1"/>
    </source>
</evidence>
<keyword evidence="2" id="KW-1185">Reference proteome</keyword>
<evidence type="ECO:0000313" key="2">
    <source>
        <dbReference type="Proteomes" id="UP001472677"/>
    </source>
</evidence>
<proteinExistence type="predicted"/>
<gene>
    <name evidence="1" type="ORF">V6N12_022812</name>
</gene>
<reference evidence="1 2" key="1">
    <citation type="journal article" date="2024" name="G3 (Bethesda)">
        <title>Genome assembly of Hibiscus sabdariffa L. provides insights into metabolisms of medicinal natural products.</title>
        <authorList>
            <person name="Kim T."/>
        </authorList>
    </citation>
    <scope>NUCLEOTIDE SEQUENCE [LARGE SCALE GENOMIC DNA]</scope>
    <source>
        <strain evidence="1">TK-2024</strain>
        <tissue evidence="1">Old leaves</tissue>
    </source>
</reference>
<protein>
    <submittedName>
        <fullName evidence="1">Uncharacterized protein</fullName>
    </submittedName>
</protein>
<accession>A0ABR2FVT0</accession>
<organism evidence="1 2">
    <name type="scientific">Hibiscus sabdariffa</name>
    <name type="common">roselle</name>
    <dbReference type="NCBI Taxonomy" id="183260"/>
    <lineage>
        <taxon>Eukaryota</taxon>
        <taxon>Viridiplantae</taxon>
        <taxon>Streptophyta</taxon>
        <taxon>Embryophyta</taxon>
        <taxon>Tracheophyta</taxon>
        <taxon>Spermatophyta</taxon>
        <taxon>Magnoliopsida</taxon>
        <taxon>eudicotyledons</taxon>
        <taxon>Gunneridae</taxon>
        <taxon>Pentapetalae</taxon>
        <taxon>rosids</taxon>
        <taxon>malvids</taxon>
        <taxon>Malvales</taxon>
        <taxon>Malvaceae</taxon>
        <taxon>Malvoideae</taxon>
        <taxon>Hibiscus</taxon>
    </lineage>
</organism>
<comment type="caution">
    <text evidence="1">The sequence shown here is derived from an EMBL/GenBank/DDBJ whole genome shotgun (WGS) entry which is preliminary data.</text>
</comment>
<name>A0ABR2FVT0_9ROSI</name>
<dbReference type="Proteomes" id="UP001472677">
    <property type="component" value="Unassembled WGS sequence"/>
</dbReference>